<name>A0A1Q9F157_SYMMI</name>
<dbReference type="OrthoDB" id="10384007at2759"/>
<evidence type="ECO:0000313" key="1">
    <source>
        <dbReference type="EMBL" id="OLQ13420.1"/>
    </source>
</evidence>
<evidence type="ECO:0000313" key="2">
    <source>
        <dbReference type="Proteomes" id="UP000186817"/>
    </source>
</evidence>
<comment type="caution">
    <text evidence="1">The sequence shown here is derived from an EMBL/GenBank/DDBJ whole genome shotgun (WGS) entry which is preliminary data.</text>
</comment>
<accession>A0A1Q9F157</accession>
<keyword evidence="2" id="KW-1185">Reference proteome</keyword>
<reference evidence="1 2" key="1">
    <citation type="submission" date="2016-02" db="EMBL/GenBank/DDBJ databases">
        <title>Genome analysis of coral dinoflagellate symbionts highlights evolutionary adaptations to a symbiotic lifestyle.</title>
        <authorList>
            <person name="Aranda M."/>
            <person name="Li Y."/>
            <person name="Liew Y.J."/>
            <person name="Baumgarten S."/>
            <person name="Simakov O."/>
            <person name="Wilson M."/>
            <person name="Piel J."/>
            <person name="Ashoor H."/>
            <person name="Bougouffa S."/>
            <person name="Bajic V.B."/>
            <person name="Ryu T."/>
            <person name="Ravasi T."/>
            <person name="Bayer T."/>
            <person name="Micklem G."/>
            <person name="Kim H."/>
            <person name="Bhak J."/>
            <person name="Lajeunesse T.C."/>
            <person name="Voolstra C.R."/>
        </authorList>
    </citation>
    <scope>NUCLEOTIDE SEQUENCE [LARGE SCALE GENOMIC DNA]</scope>
    <source>
        <strain evidence="1 2">CCMP2467</strain>
    </source>
</reference>
<dbReference type="EMBL" id="LSRX01000028">
    <property type="protein sequence ID" value="OLQ13420.1"/>
    <property type="molecule type" value="Genomic_DNA"/>
</dbReference>
<protein>
    <submittedName>
        <fullName evidence="1">Uncharacterized protein</fullName>
    </submittedName>
</protein>
<proteinExistence type="predicted"/>
<sequence>MQKPQLFYAGCDYKLLLGGSHGRVYGPICCCMDGKMAVFTTVEQKAFTDVSSHASVQSSSLMKQYDEAEGSRDFSARLPIRGLRHELAPATHRKRSAVPWSMAIRAIRRLLRIADLAVEARSCRQLAVLWLLDVEIKAVDLQRTLEDGPFVRYYRLAALALSTGAAPVTDRSLGENWKQMGVVLMGYVAMVMTTDGGVGIADVGCDGDYDDDDGGGCGEEWRRRWSWWS</sequence>
<dbReference type="Proteomes" id="UP000186817">
    <property type="component" value="Unassembled WGS sequence"/>
</dbReference>
<dbReference type="AlphaFoldDB" id="A0A1Q9F157"/>
<gene>
    <name evidence="1" type="ORF">AK812_SmicGene2528</name>
</gene>
<organism evidence="1 2">
    <name type="scientific">Symbiodinium microadriaticum</name>
    <name type="common">Dinoflagellate</name>
    <name type="synonym">Zooxanthella microadriatica</name>
    <dbReference type="NCBI Taxonomy" id="2951"/>
    <lineage>
        <taxon>Eukaryota</taxon>
        <taxon>Sar</taxon>
        <taxon>Alveolata</taxon>
        <taxon>Dinophyceae</taxon>
        <taxon>Suessiales</taxon>
        <taxon>Symbiodiniaceae</taxon>
        <taxon>Symbiodinium</taxon>
    </lineage>
</organism>